<evidence type="ECO:0000313" key="3">
    <source>
        <dbReference type="Proteomes" id="UP000612899"/>
    </source>
</evidence>
<reference evidence="2" key="1">
    <citation type="submission" date="2021-01" db="EMBL/GenBank/DDBJ databases">
        <title>Whole genome shotgun sequence of Rhizocola hellebori NBRC 109834.</title>
        <authorList>
            <person name="Komaki H."/>
            <person name="Tamura T."/>
        </authorList>
    </citation>
    <scope>NUCLEOTIDE SEQUENCE</scope>
    <source>
        <strain evidence="2">NBRC 109834</strain>
    </source>
</reference>
<evidence type="ECO:0000313" key="2">
    <source>
        <dbReference type="EMBL" id="GIH08878.1"/>
    </source>
</evidence>
<dbReference type="EMBL" id="BONY01000057">
    <property type="protein sequence ID" value="GIH08878.1"/>
    <property type="molecule type" value="Genomic_DNA"/>
</dbReference>
<dbReference type="Proteomes" id="UP000612899">
    <property type="component" value="Unassembled WGS sequence"/>
</dbReference>
<accession>A0A8J3VKC0</accession>
<organism evidence="2 3">
    <name type="scientific">Rhizocola hellebori</name>
    <dbReference type="NCBI Taxonomy" id="1392758"/>
    <lineage>
        <taxon>Bacteria</taxon>
        <taxon>Bacillati</taxon>
        <taxon>Actinomycetota</taxon>
        <taxon>Actinomycetes</taxon>
        <taxon>Micromonosporales</taxon>
        <taxon>Micromonosporaceae</taxon>
        <taxon>Rhizocola</taxon>
    </lineage>
</organism>
<protein>
    <submittedName>
        <fullName evidence="2">Uncharacterized protein</fullName>
    </submittedName>
</protein>
<comment type="caution">
    <text evidence="2">The sequence shown here is derived from an EMBL/GenBank/DDBJ whole genome shotgun (WGS) entry which is preliminary data.</text>
</comment>
<feature type="region of interest" description="Disordered" evidence="1">
    <location>
        <begin position="22"/>
        <end position="55"/>
    </location>
</feature>
<name>A0A8J3VKC0_9ACTN</name>
<evidence type="ECO:0000256" key="1">
    <source>
        <dbReference type="SAM" id="MobiDB-lite"/>
    </source>
</evidence>
<proteinExistence type="predicted"/>
<sequence>MAAHHHRHCWRTVTQTPIGIGIAGRLHPRKPSPEKMSQRDTDARLLGNVPMDSNE</sequence>
<keyword evidence="3" id="KW-1185">Reference proteome</keyword>
<feature type="compositionally biased region" description="Basic and acidic residues" evidence="1">
    <location>
        <begin position="31"/>
        <end position="43"/>
    </location>
</feature>
<dbReference type="AlphaFoldDB" id="A0A8J3VKC0"/>
<gene>
    <name evidence="2" type="ORF">Rhe02_69450</name>
</gene>